<feature type="domain" description="Response regulatory" evidence="4">
    <location>
        <begin position="57"/>
        <end position="180"/>
    </location>
</feature>
<dbReference type="EMBL" id="JARJBB010000008">
    <property type="protein sequence ID" value="MDF3300356.1"/>
    <property type="molecule type" value="Genomic_DNA"/>
</dbReference>
<dbReference type="InterPro" id="IPR011006">
    <property type="entry name" value="CheY-like_superfamily"/>
</dbReference>
<dbReference type="RefSeq" id="WP_276109915.1">
    <property type="nucleotide sequence ID" value="NZ_JARJBB010000008.1"/>
</dbReference>
<keyword evidence="6" id="KW-1185">Reference proteome</keyword>
<dbReference type="CDD" id="cd00156">
    <property type="entry name" value="REC"/>
    <property type="match status" value="1"/>
</dbReference>
<gene>
    <name evidence="5" type="ORF">P3H78_17375</name>
</gene>
<evidence type="ECO:0000256" key="2">
    <source>
        <dbReference type="PROSITE-ProRule" id="PRU00169"/>
    </source>
</evidence>
<dbReference type="InterPro" id="IPR036457">
    <property type="entry name" value="PPM-type-like_dom_sf"/>
</dbReference>
<accession>A0ABT6A6U7</accession>
<keyword evidence="2" id="KW-0597">Phosphoprotein</keyword>
<evidence type="ECO:0000313" key="5">
    <source>
        <dbReference type="EMBL" id="MDF3300356.1"/>
    </source>
</evidence>
<protein>
    <submittedName>
        <fullName evidence="5">SpoIIE family protein phosphatase</fullName>
    </submittedName>
</protein>
<dbReference type="Pfam" id="PF00072">
    <property type="entry name" value="Response_reg"/>
    <property type="match status" value="1"/>
</dbReference>
<comment type="caution">
    <text evidence="5">The sequence shown here is derived from an EMBL/GenBank/DDBJ whole genome shotgun (WGS) entry which is preliminary data.</text>
</comment>
<feature type="region of interest" description="Disordered" evidence="3">
    <location>
        <begin position="1"/>
        <end position="54"/>
    </location>
</feature>
<feature type="modified residue" description="4-aspartylphosphate" evidence="2">
    <location>
        <position position="107"/>
    </location>
</feature>
<dbReference type="SMART" id="SM00331">
    <property type="entry name" value="PP2C_SIG"/>
    <property type="match status" value="1"/>
</dbReference>
<proteinExistence type="predicted"/>
<reference evidence="5 6" key="1">
    <citation type="submission" date="2023-03" db="EMBL/GenBank/DDBJ databases">
        <title>Draft genome sequence of Streptomyces sp. K1PA1 isolated from peat swamp forest in Thailand.</title>
        <authorList>
            <person name="Klaysubun C."/>
            <person name="Duangmal K."/>
        </authorList>
    </citation>
    <scope>NUCLEOTIDE SEQUENCE [LARGE SCALE GENOMIC DNA]</scope>
    <source>
        <strain evidence="5 6">K1PA1</strain>
    </source>
</reference>
<dbReference type="Proteomes" id="UP001221150">
    <property type="component" value="Unassembled WGS sequence"/>
</dbReference>
<name>A0ABT6A6U7_9ACTN</name>
<dbReference type="Pfam" id="PF07228">
    <property type="entry name" value="SpoIIE"/>
    <property type="match status" value="1"/>
</dbReference>
<feature type="compositionally biased region" description="Low complexity" evidence="3">
    <location>
        <begin position="24"/>
        <end position="34"/>
    </location>
</feature>
<dbReference type="PANTHER" id="PTHR43156:SF2">
    <property type="entry name" value="STAGE II SPORULATION PROTEIN E"/>
    <property type="match status" value="1"/>
</dbReference>
<evidence type="ECO:0000256" key="3">
    <source>
        <dbReference type="SAM" id="MobiDB-lite"/>
    </source>
</evidence>
<evidence type="ECO:0000259" key="4">
    <source>
        <dbReference type="PROSITE" id="PS50110"/>
    </source>
</evidence>
<dbReference type="SMART" id="SM00448">
    <property type="entry name" value="REC"/>
    <property type="match status" value="1"/>
</dbReference>
<dbReference type="PROSITE" id="PS50110">
    <property type="entry name" value="RESPONSE_REGULATORY"/>
    <property type="match status" value="1"/>
</dbReference>
<dbReference type="InterPro" id="IPR001789">
    <property type="entry name" value="Sig_transdc_resp-reg_receiver"/>
</dbReference>
<keyword evidence="1" id="KW-0378">Hydrolase</keyword>
<dbReference type="InterPro" id="IPR052016">
    <property type="entry name" value="Bact_Sigma-Reg"/>
</dbReference>
<dbReference type="SUPFAM" id="SSF52172">
    <property type="entry name" value="CheY-like"/>
    <property type="match status" value="1"/>
</dbReference>
<dbReference type="Gene3D" id="3.60.40.10">
    <property type="entry name" value="PPM-type phosphatase domain"/>
    <property type="match status" value="1"/>
</dbReference>
<dbReference type="Gene3D" id="3.40.50.2300">
    <property type="match status" value="1"/>
</dbReference>
<evidence type="ECO:0000256" key="1">
    <source>
        <dbReference type="ARBA" id="ARBA00022801"/>
    </source>
</evidence>
<organism evidence="5 6">
    <name type="scientific">Streptomyces tropicalis</name>
    <dbReference type="NCBI Taxonomy" id="3034234"/>
    <lineage>
        <taxon>Bacteria</taxon>
        <taxon>Bacillati</taxon>
        <taxon>Actinomycetota</taxon>
        <taxon>Actinomycetes</taxon>
        <taxon>Kitasatosporales</taxon>
        <taxon>Streptomycetaceae</taxon>
        <taxon>Streptomyces</taxon>
    </lineage>
</organism>
<dbReference type="InterPro" id="IPR001932">
    <property type="entry name" value="PPM-type_phosphatase-like_dom"/>
</dbReference>
<dbReference type="PANTHER" id="PTHR43156">
    <property type="entry name" value="STAGE II SPORULATION PROTEIN E-RELATED"/>
    <property type="match status" value="1"/>
</dbReference>
<sequence>MPVPVPRQRAIPAVENGGAQTDFPGGPAAAQAPQKEATVEKNTRATTPAHAHSPHLTLLLIEDDPGGSPLVPELLDPAGKPIRVRTARNLTEAARLLTDDVHCILLDLALPAPGRAGSGDDGELAVLKQVLELAPRHAVLALTASGDAERGAEAVRVGAQDYLFRDELDGRLLSRAIRYAVERKRSDTAERRLAEGRLRAQENRRLERGLLPTPLLEGSPLRFAARYRPGRSRALLGGDFYDTVRTPDGTVHAMIGDVCGHGPDEAALGVELRIAWRALTLAGLCGDELLGTLQQVLEHERSDDEIFATLCTVDIAPDGRRAGLCLAGHPSPLVARPGRPAELLPYDNNGPALGLLPGARWPRMQVELGAEWSLMLYTDGLIEGRVGAGGDRLGQDGMVEMVRRQLAQGLHGEDLLRAAVNEVRALNGGELADDVAVVLLDRVP</sequence>
<evidence type="ECO:0000313" key="6">
    <source>
        <dbReference type="Proteomes" id="UP001221150"/>
    </source>
</evidence>